<evidence type="ECO:0000256" key="2">
    <source>
        <dbReference type="SAM" id="MobiDB-lite"/>
    </source>
</evidence>
<evidence type="ECO:0000256" key="1">
    <source>
        <dbReference type="SAM" id="Coils"/>
    </source>
</evidence>
<feature type="coiled-coil region" evidence="1">
    <location>
        <begin position="484"/>
        <end position="543"/>
    </location>
</feature>
<comment type="caution">
    <text evidence="3">The sequence shown here is derived from an EMBL/GenBank/DDBJ whole genome shotgun (WGS) entry which is preliminary data.</text>
</comment>
<dbReference type="AlphaFoldDB" id="A0A1R3GI28"/>
<dbReference type="OrthoDB" id="738227at2759"/>
<keyword evidence="1" id="KW-0175">Coiled coil</keyword>
<reference evidence="4" key="1">
    <citation type="submission" date="2013-09" db="EMBL/GenBank/DDBJ databases">
        <title>Corchorus olitorius genome sequencing.</title>
        <authorList>
            <person name="Alam M."/>
            <person name="Haque M.S."/>
            <person name="Islam M.S."/>
            <person name="Emdad E.M."/>
            <person name="Islam M.M."/>
            <person name="Ahmed B."/>
            <person name="Halim A."/>
            <person name="Hossen Q.M.M."/>
            <person name="Hossain M.Z."/>
            <person name="Ahmed R."/>
            <person name="Khan M.M."/>
            <person name="Islam R."/>
            <person name="Rashid M.M."/>
            <person name="Khan S.A."/>
            <person name="Rahman M.S."/>
            <person name="Alam M."/>
            <person name="Yahiya A.S."/>
            <person name="Khan M.S."/>
            <person name="Azam M.S."/>
            <person name="Haque T."/>
            <person name="Lashkar M.Z.H."/>
            <person name="Akhand A.I."/>
            <person name="Morshed G."/>
            <person name="Roy S."/>
            <person name="Uddin K.S."/>
            <person name="Rabeya T."/>
            <person name="Hossain A.S."/>
            <person name="Chowdhury A."/>
            <person name="Snigdha A.R."/>
            <person name="Mortoza M.S."/>
            <person name="Matin S.A."/>
            <person name="Hoque S.M.E."/>
            <person name="Islam M.K."/>
            <person name="Roy D.K."/>
            <person name="Haider R."/>
            <person name="Moosa M.M."/>
            <person name="Elias S.M."/>
            <person name="Hasan A.M."/>
            <person name="Jahan S."/>
            <person name="Shafiuddin M."/>
            <person name="Mahmood N."/>
            <person name="Shommy N.S."/>
        </authorList>
    </citation>
    <scope>NUCLEOTIDE SEQUENCE [LARGE SCALE GENOMIC DNA]</scope>
    <source>
        <strain evidence="4">cv. O-4</strain>
    </source>
</reference>
<dbReference type="STRING" id="93759.A0A1R3GI28"/>
<dbReference type="InterPro" id="IPR002083">
    <property type="entry name" value="MATH/TRAF_dom"/>
</dbReference>
<dbReference type="PANTHER" id="PTHR47242:SF2">
    <property type="entry name" value="FAMILY PROTEIN, PUTATIVE-RELATED"/>
    <property type="match status" value="1"/>
</dbReference>
<feature type="compositionally biased region" description="Polar residues" evidence="2">
    <location>
        <begin position="755"/>
        <end position="765"/>
    </location>
</feature>
<dbReference type="CDD" id="cd00121">
    <property type="entry name" value="MATH"/>
    <property type="match status" value="1"/>
</dbReference>
<gene>
    <name evidence="3" type="ORF">COLO4_35177</name>
</gene>
<evidence type="ECO:0000313" key="4">
    <source>
        <dbReference type="Proteomes" id="UP000187203"/>
    </source>
</evidence>
<dbReference type="SUPFAM" id="SSF49599">
    <property type="entry name" value="TRAF domain-like"/>
    <property type="match status" value="1"/>
</dbReference>
<feature type="coiled-coil region" evidence="1">
    <location>
        <begin position="569"/>
        <end position="671"/>
    </location>
</feature>
<proteinExistence type="predicted"/>
<accession>A0A1R3GI28</accession>
<dbReference type="EMBL" id="AWUE01022497">
    <property type="protein sequence ID" value="OMO57699.1"/>
    <property type="molecule type" value="Genomic_DNA"/>
</dbReference>
<keyword evidence="4" id="KW-1185">Reference proteome</keyword>
<evidence type="ECO:0000313" key="3">
    <source>
        <dbReference type="EMBL" id="OMO57699.1"/>
    </source>
</evidence>
<organism evidence="3 4">
    <name type="scientific">Corchorus olitorius</name>
    <dbReference type="NCBI Taxonomy" id="93759"/>
    <lineage>
        <taxon>Eukaryota</taxon>
        <taxon>Viridiplantae</taxon>
        <taxon>Streptophyta</taxon>
        <taxon>Embryophyta</taxon>
        <taxon>Tracheophyta</taxon>
        <taxon>Spermatophyta</taxon>
        <taxon>Magnoliopsida</taxon>
        <taxon>eudicotyledons</taxon>
        <taxon>Gunneridae</taxon>
        <taxon>Pentapetalae</taxon>
        <taxon>rosids</taxon>
        <taxon>malvids</taxon>
        <taxon>Malvales</taxon>
        <taxon>Malvaceae</taxon>
        <taxon>Grewioideae</taxon>
        <taxon>Apeibeae</taxon>
        <taxon>Corchorus</taxon>
    </lineage>
</organism>
<protein>
    <submittedName>
        <fullName evidence="3">TRAF-like protein</fullName>
    </submittedName>
</protein>
<feature type="region of interest" description="Disordered" evidence="2">
    <location>
        <begin position="729"/>
        <end position="765"/>
    </location>
</feature>
<name>A0A1R3GI28_9ROSI</name>
<dbReference type="PANTHER" id="PTHR47242">
    <property type="entry name" value="TRAF-LIKE FAMILY PROTEIN"/>
    <property type="match status" value="1"/>
</dbReference>
<sequence>MLDFIGSDKGFVVDDTVVFTVSFNAIKECNISVSAGLRNSIVSKKGDTYIGRYTWKIGNFTRLKDILKKKKMKGVFLKSRKFQIANHEFRLVVYPREVLILKETFRMQDIQESTNNLAYKEGDKKRWLITWKLENFFSLKKILATRKIYSKYFQVDQLELRIGKAFMKLSDVVDANDGFVMGEMVTFVCEILDCCPWFDFAELEVLGDVTATELHETTSSGTCKVSGCTVDISSEIVATGRGHFNVEDNASPERFCGIHDCMENGGNMSEKANYAHHDSSSESESSEGILEFIVNSLKALDDAVTQDPLVSSQGCQYLEKILVLLDEVPKHLLPDLVFLLPKLAYQCKHKVVATALLEQLQKPGAESSMRLPVLEAMCQLHVGIDVWERTCFHASEVVHDLNGEALGSAIRLLFKAASECQHIPQAACIVRQSIDVLVFLVHEECEVARLVLSMITGDIQIANSDRSALQIQLRAREDENIRTEDELQTELAKMRTEKLALLERLDKSEADNLHYKSEIRLERDRFAQEKKELSEQEQAAKREFQHTCSKQQGKLVTLSNEKKFYQDMANDLKVQLSMLKAKNKQELKKLSKEKNVLAERLRNAAEADRKRFDEERRRCTFQVAAQQEAQQSLLDEIQQLKQNLEQVRQEKQEKEDEVARYKTCNDELNMQLNNCQQCIQSLKLSLEKEMLLHAPLYGVGLQDLSMNELEILSGIHEDGLRSIRAIQHSVRSETKSPPPYPTADTLENFDGDVPSSPTSSCFSQQ</sequence>
<dbReference type="Proteomes" id="UP000187203">
    <property type="component" value="Unassembled WGS sequence"/>
</dbReference>